<organism evidence="1 2">
    <name type="scientific">Dendroctonus ponderosae</name>
    <name type="common">Mountain pine beetle</name>
    <dbReference type="NCBI Taxonomy" id="77166"/>
    <lineage>
        <taxon>Eukaryota</taxon>
        <taxon>Metazoa</taxon>
        <taxon>Ecdysozoa</taxon>
        <taxon>Arthropoda</taxon>
        <taxon>Hexapoda</taxon>
        <taxon>Insecta</taxon>
        <taxon>Pterygota</taxon>
        <taxon>Neoptera</taxon>
        <taxon>Endopterygota</taxon>
        <taxon>Coleoptera</taxon>
        <taxon>Polyphaga</taxon>
        <taxon>Cucujiformia</taxon>
        <taxon>Curculionidae</taxon>
        <taxon>Scolytinae</taxon>
        <taxon>Dendroctonus</taxon>
    </lineage>
</organism>
<evidence type="ECO:0000313" key="1">
    <source>
        <dbReference type="EMBL" id="ERL94386.1"/>
    </source>
</evidence>
<name>U4UVW1_DENPD</name>
<dbReference type="EMBL" id="KB632390">
    <property type="protein sequence ID" value="ERL94386.1"/>
    <property type="molecule type" value="Genomic_DNA"/>
</dbReference>
<sequence>MKDVNVGINLALLPERKTRPLLYLRKLCHRDACYNPSCSRRRSFRDFSQNHPDNDGLAKRKPAIDNFTATSESENSCKIVHSLSEAANSLKPILKRHATADKCTLTIHLDENGSRNSFRLQDFENPVDIRLSNNPVASGHCKNPNLPVRSKSCQHLPNTRQFVHGEQQSSFSVFDDEEDIEELISIHAADFQFEDDDSKYCFGFSANGGSILEAIHVRLDVDKERLFQYLNRTCFRVFLGPSIDETTVLTMENFIRFLQWCGFLNV</sequence>
<dbReference type="AlphaFoldDB" id="U4UVW1"/>
<evidence type="ECO:0000313" key="2">
    <source>
        <dbReference type="Proteomes" id="UP000030742"/>
    </source>
</evidence>
<protein>
    <submittedName>
        <fullName evidence="1">Uncharacterized protein</fullName>
    </submittedName>
</protein>
<gene>
    <name evidence="1" type="ORF">D910_11665</name>
</gene>
<proteinExistence type="predicted"/>
<accession>U4UVW1</accession>
<dbReference type="Proteomes" id="UP000030742">
    <property type="component" value="Unassembled WGS sequence"/>
</dbReference>
<reference evidence="1 2" key="1">
    <citation type="journal article" date="2013" name="Genome Biol.">
        <title>Draft genome of the mountain pine beetle, Dendroctonus ponderosae Hopkins, a major forest pest.</title>
        <authorList>
            <person name="Keeling C.I."/>
            <person name="Yuen M.M."/>
            <person name="Liao N.Y."/>
            <person name="Docking T.R."/>
            <person name="Chan S.K."/>
            <person name="Taylor G.A."/>
            <person name="Palmquist D.L."/>
            <person name="Jackman S.D."/>
            <person name="Nguyen A."/>
            <person name="Li M."/>
            <person name="Henderson H."/>
            <person name="Janes J.K."/>
            <person name="Zhao Y."/>
            <person name="Pandoh P."/>
            <person name="Moore R."/>
            <person name="Sperling F.A."/>
            <person name="Huber D.P."/>
            <person name="Birol I."/>
            <person name="Jones S.J."/>
            <person name="Bohlmann J."/>
        </authorList>
    </citation>
    <scope>NUCLEOTIDE SEQUENCE</scope>
</reference>